<gene>
    <name evidence="2" type="ORF">DQ392_02330</name>
</gene>
<evidence type="ECO:0008006" key="4">
    <source>
        <dbReference type="Google" id="ProtNLM"/>
    </source>
</evidence>
<accession>A0A367F4G8</accession>
<dbReference type="OrthoDB" id="4306303at2"/>
<protein>
    <recommendedName>
        <fullName evidence="4">Lipoprotein</fullName>
    </recommendedName>
</protein>
<evidence type="ECO:0000313" key="2">
    <source>
        <dbReference type="EMBL" id="RCG24577.1"/>
    </source>
</evidence>
<sequence>MRLARPVHPLAAATAAAVFLLAGCGGGDDGSKDDKIDGAGGSADKSASPSKSDAPAEDDAADFRTSDIELPDDIDMVFDWEKPADENKAAALDGAADYMRALNHGTVKQDPKDPVLLRHTIPLQTAAEFATAKIKADVKEGFTVTGKERIYNEEVGETVKGNLVEVAFCVDQSDFFSKEIKTGKVRRTEASDKDYTRLTLVMQKPKQKQQVWQARTFLFEGEAVAKCKG</sequence>
<feature type="region of interest" description="Disordered" evidence="1">
    <location>
        <begin position="30"/>
        <end position="66"/>
    </location>
</feature>
<evidence type="ECO:0000313" key="3">
    <source>
        <dbReference type="Proteomes" id="UP000253507"/>
    </source>
</evidence>
<proteinExistence type="predicted"/>
<dbReference type="AlphaFoldDB" id="A0A367F4G8"/>
<dbReference type="RefSeq" id="WP_114013769.1">
    <property type="nucleotide sequence ID" value="NZ_QOIM01000020.1"/>
</dbReference>
<dbReference type="Proteomes" id="UP000253507">
    <property type="component" value="Unassembled WGS sequence"/>
</dbReference>
<name>A0A367F4G8_9ACTN</name>
<comment type="caution">
    <text evidence="2">The sequence shown here is derived from an EMBL/GenBank/DDBJ whole genome shotgun (WGS) entry which is preliminary data.</text>
</comment>
<dbReference type="PROSITE" id="PS51257">
    <property type="entry name" value="PROKAR_LIPOPROTEIN"/>
    <property type="match status" value="1"/>
</dbReference>
<feature type="compositionally biased region" description="Low complexity" evidence="1">
    <location>
        <begin position="42"/>
        <end position="53"/>
    </location>
</feature>
<organism evidence="2 3">
    <name type="scientific">Streptomyces reniochalinae</name>
    <dbReference type="NCBI Taxonomy" id="2250578"/>
    <lineage>
        <taxon>Bacteria</taxon>
        <taxon>Bacillati</taxon>
        <taxon>Actinomycetota</taxon>
        <taxon>Actinomycetes</taxon>
        <taxon>Kitasatosporales</taxon>
        <taxon>Streptomycetaceae</taxon>
        <taxon>Streptomyces</taxon>
    </lineage>
</organism>
<keyword evidence="3" id="KW-1185">Reference proteome</keyword>
<dbReference type="EMBL" id="QOIM01000020">
    <property type="protein sequence ID" value="RCG24577.1"/>
    <property type="molecule type" value="Genomic_DNA"/>
</dbReference>
<reference evidence="2 3" key="1">
    <citation type="submission" date="2018-06" db="EMBL/GenBank/DDBJ databases">
        <title>Streptomyces reniochalinae sp. nov. and Streptomyces diacarnus sp. nov. from marine sponges.</title>
        <authorList>
            <person name="Li L."/>
        </authorList>
    </citation>
    <scope>NUCLEOTIDE SEQUENCE [LARGE SCALE GENOMIC DNA]</scope>
    <source>
        <strain evidence="2 3">LHW50302</strain>
    </source>
</reference>
<evidence type="ECO:0000256" key="1">
    <source>
        <dbReference type="SAM" id="MobiDB-lite"/>
    </source>
</evidence>